<accession>A0A4W5NQK7</accession>
<dbReference type="PANTHER" id="PTHR11699">
    <property type="entry name" value="ALDEHYDE DEHYDROGENASE-RELATED"/>
    <property type="match status" value="1"/>
</dbReference>
<keyword evidence="3" id="KW-1185">Reference proteome</keyword>
<feature type="domain" description="Aldehyde dehydrogenase" evidence="1">
    <location>
        <begin position="46"/>
        <end position="138"/>
    </location>
</feature>
<dbReference type="InterPro" id="IPR016162">
    <property type="entry name" value="Ald_DH_N"/>
</dbReference>
<dbReference type="GeneTree" id="ENSGT00940000156240"/>
<dbReference type="AlphaFoldDB" id="A0A4W5NQK7"/>
<dbReference type="Gene3D" id="3.40.605.10">
    <property type="entry name" value="Aldehyde Dehydrogenase, Chain A, domain 1"/>
    <property type="match status" value="1"/>
</dbReference>
<evidence type="ECO:0000313" key="3">
    <source>
        <dbReference type="Proteomes" id="UP000314982"/>
    </source>
</evidence>
<evidence type="ECO:0000313" key="2">
    <source>
        <dbReference type="Ensembl" id="ENSHHUP00000053302.1"/>
    </source>
</evidence>
<dbReference type="STRING" id="62062.ENSHHUP00000053302"/>
<dbReference type="InterPro" id="IPR015590">
    <property type="entry name" value="Aldehyde_DH_dom"/>
</dbReference>
<reference evidence="2" key="2">
    <citation type="submission" date="2025-08" db="UniProtKB">
        <authorList>
            <consortium name="Ensembl"/>
        </authorList>
    </citation>
    <scope>IDENTIFICATION</scope>
</reference>
<dbReference type="Ensembl" id="ENSHHUT00000055165.1">
    <property type="protein sequence ID" value="ENSHHUP00000053302.1"/>
    <property type="gene ID" value="ENSHHUG00000032007.1"/>
</dbReference>
<sequence>LDQGGDQEHNGHSDRAPDIQLTPSLFQAHSPKCFIINEWHDNICKRSFPTIYPATGEVICQVAEADKADVDKALKAAWEALRFGSPCRLLLSRLADAIERDTAYLAELETLDNGKLYVVSYSVGMHMVVKCLRLSARLPPASGMPSRTT</sequence>
<dbReference type="SUPFAM" id="SSF53720">
    <property type="entry name" value="ALDH-like"/>
    <property type="match status" value="1"/>
</dbReference>
<dbReference type="Proteomes" id="UP000314982">
    <property type="component" value="Unassembled WGS sequence"/>
</dbReference>
<organism evidence="2 3">
    <name type="scientific">Hucho hucho</name>
    <name type="common">huchen</name>
    <dbReference type="NCBI Taxonomy" id="62062"/>
    <lineage>
        <taxon>Eukaryota</taxon>
        <taxon>Metazoa</taxon>
        <taxon>Chordata</taxon>
        <taxon>Craniata</taxon>
        <taxon>Vertebrata</taxon>
        <taxon>Euteleostomi</taxon>
        <taxon>Actinopterygii</taxon>
        <taxon>Neopterygii</taxon>
        <taxon>Teleostei</taxon>
        <taxon>Protacanthopterygii</taxon>
        <taxon>Salmoniformes</taxon>
        <taxon>Salmonidae</taxon>
        <taxon>Salmoninae</taxon>
        <taxon>Hucho</taxon>
    </lineage>
</organism>
<dbReference type="Pfam" id="PF00171">
    <property type="entry name" value="Aldedh"/>
    <property type="match status" value="1"/>
</dbReference>
<protein>
    <recommendedName>
        <fullName evidence="1">Aldehyde dehydrogenase domain-containing protein</fullName>
    </recommendedName>
</protein>
<evidence type="ECO:0000259" key="1">
    <source>
        <dbReference type="Pfam" id="PF00171"/>
    </source>
</evidence>
<dbReference type="InterPro" id="IPR016161">
    <property type="entry name" value="Ald_DH/histidinol_DH"/>
</dbReference>
<dbReference type="GO" id="GO:0016491">
    <property type="term" value="F:oxidoreductase activity"/>
    <property type="evidence" value="ECO:0007669"/>
    <property type="project" value="InterPro"/>
</dbReference>
<proteinExistence type="predicted"/>
<reference evidence="3" key="1">
    <citation type="submission" date="2018-06" db="EMBL/GenBank/DDBJ databases">
        <title>Genome assembly of Danube salmon.</title>
        <authorList>
            <person name="Macqueen D.J."/>
            <person name="Gundappa M.K."/>
        </authorList>
    </citation>
    <scope>NUCLEOTIDE SEQUENCE [LARGE SCALE GENOMIC DNA]</scope>
</reference>
<name>A0A4W5NQK7_9TELE</name>
<reference evidence="2" key="3">
    <citation type="submission" date="2025-09" db="UniProtKB">
        <authorList>
            <consortium name="Ensembl"/>
        </authorList>
    </citation>
    <scope>IDENTIFICATION</scope>
</reference>